<reference evidence="2" key="2">
    <citation type="submission" date="2016-06" db="EMBL/GenBank/DDBJ databases">
        <title>The genome of a short-lived fish provides insights into sex chromosome evolution and the genetic control of aging.</title>
        <authorList>
            <person name="Reichwald K."/>
            <person name="Felder M."/>
            <person name="Petzold A."/>
            <person name="Koch P."/>
            <person name="Groth M."/>
            <person name="Platzer M."/>
        </authorList>
    </citation>
    <scope>NUCLEOTIDE SEQUENCE</scope>
    <source>
        <tissue evidence="2">Brain</tissue>
    </source>
</reference>
<proteinExistence type="predicted"/>
<protein>
    <submittedName>
        <fullName evidence="2">Uncharacterized protein</fullName>
    </submittedName>
</protein>
<evidence type="ECO:0000313" key="2">
    <source>
        <dbReference type="EMBL" id="SBP83687.1"/>
    </source>
</evidence>
<gene>
    <name evidence="2" type="primary">Nfu_g_1_017843</name>
</gene>
<keyword evidence="1" id="KW-0812">Transmembrane</keyword>
<name>A0A1A8CV63_NOTKA</name>
<feature type="transmembrane region" description="Helical" evidence="1">
    <location>
        <begin position="37"/>
        <end position="57"/>
    </location>
</feature>
<keyword evidence="1" id="KW-1133">Transmembrane helix</keyword>
<organism evidence="2">
    <name type="scientific">Nothobranchius kadleci</name>
    <name type="common">African annual killifish</name>
    <dbReference type="NCBI Taxonomy" id="1051664"/>
    <lineage>
        <taxon>Eukaryota</taxon>
        <taxon>Metazoa</taxon>
        <taxon>Chordata</taxon>
        <taxon>Craniata</taxon>
        <taxon>Vertebrata</taxon>
        <taxon>Euteleostomi</taxon>
        <taxon>Actinopterygii</taxon>
        <taxon>Neopterygii</taxon>
        <taxon>Teleostei</taxon>
        <taxon>Neoteleostei</taxon>
        <taxon>Acanthomorphata</taxon>
        <taxon>Ovalentaria</taxon>
        <taxon>Atherinomorphae</taxon>
        <taxon>Cyprinodontiformes</taxon>
        <taxon>Nothobranchiidae</taxon>
        <taxon>Nothobranchius</taxon>
    </lineage>
</organism>
<feature type="non-terminal residue" evidence="2">
    <location>
        <position position="193"/>
    </location>
</feature>
<reference evidence="2" key="1">
    <citation type="submission" date="2016-05" db="EMBL/GenBank/DDBJ databases">
        <authorList>
            <person name="Lavstsen T."/>
            <person name="Jespersen J.S."/>
        </authorList>
    </citation>
    <scope>NUCLEOTIDE SEQUENCE</scope>
    <source>
        <tissue evidence="2">Brain</tissue>
    </source>
</reference>
<dbReference type="EMBL" id="HADZ01019746">
    <property type="protein sequence ID" value="SBP83687.1"/>
    <property type="molecule type" value="Transcribed_RNA"/>
</dbReference>
<evidence type="ECO:0000256" key="1">
    <source>
        <dbReference type="SAM" id="Phobius"/>
    </source>
</evidence>
<keyword evidence="1" id="KW-0472">Membrane</keyword>
<sequence>TFLVGKWNIRQSGLQRVLLDASSHCPLHRPSKGFAGLAQSTAVTSLLTVIVIWWYFLQSRHLSRKLVPPEGTTDCLQTSLPLIFWSIILQFIVLHHNVTSTEADVVQDGACCDDMRYKGVVDLQRFQEDGPEPGLHHSKSTLDDAACPGMMAVEALGSHTLNHPFVGGDEGEWMLEAWVPSIREDEVPWRRKG</sequence>
<feature type="non-terminal residue" evidence="2">
    <location>
        <position position="1"/>
    </location>
</feature>
<accession>A0A1A8CV63</accession>
<dbReference type="AlphaFoldDB" id="A0A1A8CV63"/>